<dbReference type="RefSeq" id="WP_345454784.1">
    <property type="nucleotide sequence ID" value="NZ_BAABRV010000005.1"/>
</dbReference>
<keyword evidence="1" id="KW-0802">TPR repeat</keyword>
<keyword evidence="3" id="KW-1185">Reference proteome</keyword>
<evidence type="ECO:0008006" key="4">
    <source>
        <dbReference type="Google" id="ProtNLM"/>
    </source>
</evidence>
<evidence type="ECO:0000313" key="2">
    <source>
        <dbReference type="EMBL" id="GAA5533925.1"/>
    </source>
</evidence>
<dbReference type="Gene3D" id="1.25.40.10">
    <property type="entry name" value="Tetratricopeptide repeat domain"/>
    <property type="match status" value="1"/>
</dbReference>
<reference evidence="2 3" key="1">
    <citation type="submission" date="2024-02" db="EMBL/GenBank/DDBJ databases">
        <title>Deinococcus aluminii NBRC 112889.</title>
        <authorList>
            <person name="Ichikawa N."/>
            <person name="Katano-Makiyama Y."/>
            <person name="Hidaka K."/>
        </authorList>
    </citation>
    <scope>NUCLEOTIDE SEQUENCE [LARGE SCALE GENOMIC DNA]</scope>
    <source>
        <strain evidence="2 3">NBRC 112889</strain>
    </source>
</reference>
<dbReference type="InterPro" id="IPR011990">
    <property type="entry name" value="TPR-like_helical_dom_sf"/>
</dbReference>
<accession>A0ABP9XEY5</accession>
<feature type="repeat" description="TPR" evidence="1">
    <location>
        <begin position="394"/>
        <end position="427"/>
    </location>
</feature>
<dbReference type="PROSITE" id="PS50005">
    <property type="entry name" value="TPR"/>
    <property type="match status" value="1"/>
</dbReference>
<organism evidence="2 3">
    <name type="scientific">Deinococcus aluminii</name>
    <dbReference type="NCBI Taxonomy" id="1656885"/>
    <lineage>
        <taxon>Bacteria</taxon>
        <taxon>Thermotogati</taxon>
        <taxon>Deinococcota</taxon>
        <taxon>Deinococci</taxon>
        <taxon>Deinococcales</taxon>
        <taxon>Deinococcaceae</taxon>
        <taxon>Deinococcus</taxon>
    </lineage>
</organism>
<dbReference type="InterPro" id="IPR019734">
    <property type="entry name" value="TPR_rpt"/>
</dbReference>
<gene>
    <name evidence="2" type="ORF">Dalu01_02333</name>
</gene>
<comment type="caution">
    <text evidence="2">The sequence shown here is derived from an EMBL/GenBank/DDBJ whole genome shotgun (WGS) entry which is preliminary data.</text>
</comment>
<evidence type="ECO:0000256" key="1">
    <source>
        <dbReference type="PROSITE-ProRule" id="PRU00339"/>
    </source>
</evidence>
<dbReference type="Proteomes" id="UP001404956">
    <property type="component" value="Unassembled WGS sequence"/>
</dbReference>
<protein>
    <recommendedName>
        <fullName evidence="4">Tetratricopeptide repeat protein</fullName>
    </recommendedName>
</protein>
<dbReference type="SUPFAM" id="SSF48452">
    <property type="entry name" value="TPR-like"/>
    <property type="match status" value="1"/>
</dbReference>
<proteinExistence type="predicted"/>
<sequence>MRATFTPETTARVLSRPRLLERVKAGFVVVATSRGYGKSLLLQQRHQVLLEQGQQALLYACVPDDRRVLTFAFQLTRAIMRLTGIRLFEGAQSMYASGHLTSPVGLGRAIGQDLAEYTGTLNLLIDDVDSEEVLHCLAELAAQAGSRVTLVIAGLPPLAGDLPPGVTLLTDEDLAFTPEEVRELGLPDDRYEGWPVLTALAVRGKGHPQAYVLKLAEALARRDPELLPAALLSHWTRHTPPAVLQVLGLPADYLRRFARLGWPLHASAQGVSIPDLLRQAMLHELRDQGRLRECSEALADLVQETQPIRALELRSAAGDDIGALRLVRTQLSQWQRERDWTQIAAALERHFSQLTPSELLLLARAKDAVAHDQPQIQGALALAQHAQERGAPEPEASLLLGDILLRLGRLDHATQRFQKAVLALPPDSVERLNAVAWLALCHVDRGHPGEALMDLQGMAQVLRQADPDEVPTAFVAVAAASLHVGLVAEAAQAATQAYVAYRSNPAQLDTNLRAGLHLLRTLADLGEHSRARALHASFPAWGAHRWYAAALLGWQAHSAQREGRLGDGPGDALALALRAVQAARESGYETLEMQATVRLCLIRLQRHDYGDAHHLVLKIDQRAHSDPYLAPMLSDLKAVARACVLPGVARPAASQRPALVTPRETALLLDRVHSQGSQTALYGPGILKTWENWTPLPGTARVASSLDLGLPETSPVSAIRRHRLAIQTLGALDVQLDDRPLKLSARAVALLVLLSDGQRHTVEGVAQRLFAEASTGKTYASVTLNTLKKEIGRLMPVQEVLDLTPGVYALNAALDVRCDLNEIATCPPAQLPEVYRGPLLLNAPWMFITPQQVREQVLARLGSVPHADRLRTQLRCVDAWF</sequence>
<name>A0ABP9XEY5_9DEIO</name>
<dbReference type="EMBL" id="BAABRV010000005">
    <property type="protein sequence ID" value="GAA5533925.1"/>
    <property type="molecule type" value="Genomic_DNA"/>
</dbReference>
<evidence type="ECO:0000313" key="3">
    <source>
        <dbReference type="Proteomes" id="UP001404956"/>
    </source>
</evidence>